<keyword evidence="6" id="KW-1185">Reference proteome</keyword>
<name>A0A926RTR4_9BACL</name>
<dbReference type="SUPFAM" id="SSF53474">
    <property type="entry name" value="alpha/beta-Hydrolases"/>
    <property type="match status" value="1"/>
</dbReference>
<reference evidence="5" key="1">
    <citation type="submission" date="2020-09" db="EMBL/GenBank/DDBJ databases">
        <title>A novel bacterium of genus Hazenella, isolated from South China Sea.</title>
        <authorList>
            <person name="Huang H."/>
            <person name="Mo K."/>
            <person name="Hu Y."/>
        </authorList>
    </citation>
    <scope>NUCLEOTIDE SEQUENCE</scope>
    <source>
        <strain evidence="5">IB182357</strain>
    </source>
</reference>
<evidence type="ECO:0000313" key="6">
    <source>
        <dbReference type="Proteomes" id="UP000661691"/>
    </source>
</evidence>
<keyword evidence="2" id="KW-0442">Lipid degradation</keyword>
<dbReference type="AlphaFoldDB" id="A0A926RTR4"/>
<dbReference type="InterPro" id="IPR029058">
    <property type="entry name" value="AB_hydrolase_fold"/>
</dbReference>
<evidence type="ECO:0000256" key="4">
    <source>
        <dbReference type="SAM" id="Phobius"/>
    </source>
</evidence>
<proteinExistence type="predicted"/>
<dbReference type="GO" id="GO:0016042">
    <property type="term" value="P:lipid catabolic process"/>
    <property type="evidence" value="ECO:0007669"/>
    <property type="project" value="UniProtKB-KW"/>
</dbReference>
<keyword evidence="4" id="KW-0472">Membrane</keyword>
<accession>A0A926RTR4</accession>
<comment type="caution">
    <text evidence="5">The sequence shown here is derived from an EMBL/GenBank/DDBJ whole genome shotgun (WGS) entry which is preliminary data.</text>
</comment>
<evidence type="ECO:0000313" key="5">
    <source>
        <dbReference type="EMBL" id="MBD1371489.1"/>
    </source>
</evidence>
<keyword evidence="4" id="KW-0812">Transmembrane</keyword>
<dbReference type="PANTHER" id="PTHR10272:SF0">
    <property type="entry name" value="PLATELET-ACTIVATING FACTOR ACETYLHYDROLASE"/>
    <property type="match status" value="1"/>
</dbReference>
<evidence type="ECO:0000256" key="1">
    <source>
        <dbReference type="ARBA" id="ARBA00022801"/>
    </source>
</evidence>
<feature type="transmembrane region" description="Helical" evidence="4">
    <location>
        <begin position="85"/>
        <end position="109"/>
    </location>
</feature>
<dbReference type="Proteomes" id="UP000661691">
    <property type="component" value="Unassembled WGS sequence"/>
</dbReference>
<keyword evidence="4" id="KW-1133">Transmembrane helix</keyword>
<dbReference type="RefSeq" id="WP_191141576.1">
    <property type="nucleotide sequence ID" value="NZ_JACXAH010000004.1"/>
</dbReference>
<dbReference type="GO" id="GO:0003847">
    <property type="term" value="F:1-alkyl-2-acetylglycerophosphocholine esterase activity"/>
    <property type="evidence" value="ECO:0007669"/>
    <property type="project" value="TreeGrafter"/>
</dbReference>
<organism evidence="5 6">
    <name type="scientific">Polycladospora coralii</name>
    <dbReference type="NCBI Taxonomy" id="2771432"/>
    <lineage>
        <taxon>Bacteria</taxon>
        <taxon>Bacillati</taxon>
        <taxon>Bacillota</taxon>
        <taxon>Bacilli</taxon>
        <taxon>Bacillales</taxon>
        <taxon>Thermoactinomycetaceae</taxon>
        <taxon>Polycladospora</taxon>
    </lineage>
</organism>
<feature type="transmembrane region" description="Helical" evidence="4">
    <location>
        <begin position="6"/>
        <end position="21"/>
    </location>
</feature>
<evidence type="ECO:0000256" key="2">
    <source>
        <dbReference type="ARBA" id="ARBA00022963"/>
    </source>
</evidence>
<keyword evidence="1 5" id="KW-0378">Hydrolase</keyword>
<dbReference type="PANTHER" id="PTHR10272">
    <property type="entry name" value="PLATELET-ACTIVATING FACTOR ACETYLHYDROLASE"/>
    <property type="match status" value="1"/>
</dbReference>
<feature type="transmembrane region" description="Helical" evidence="4">
    <location>
        <begin position="55"/>
        <end position="73"/>
    </location>
</feature>
<evidence type="ECO:0000256" key="3">
    <source>
        <dbReference type="ARBA" id="ARBA00023098"/>
    </source>
</evidence>
<dbReference type="Gene3D" id="3.40.50.1820">
    <property type="entry name" value="alpha/beta hydrolase"/>
    <property type="match status" value="1"/>
</dbReference>
<dbReference type="EMBL" id="JACXAH010000004">
    <property type="protein sequence ID" value="MBD1371489.1"/>
    <property type="molecule type" value="Genomic_DNA"/>
</dbReference>
<protein>
    <submittedName>
        <fullName evidence="5">Dienelactone hydrolase family protein</fullName>
    </submittedName>
</protein>
<sequence length="486" mass="55166">MRNWEIVLIIVNFGLLYGVLIRRQKAGSTIRSLWPLFLGYTMVAGQIIIEGMSWRMIPAYFTIVLLTVYFYMGRNKVMRRKWSSVATQFVLLTIFLIISLIPPLVFPVFSLPEPTGDYSVGTVDYHWVDKNRTETSGDDSSAKRELMVKIWYPANAETEKPFNYYLDDVPEVRNTLAKQFNLPSFTMNHFDFVQTHSVTDSVLSQVQEPYPVLLFSHGFGVHRNQNIFQVEEFASHGYIVVSIEHTYYAGVTTFPDGRTVELIEKDQDISTAVMDAIMPIWTADASFVLDQLEILNQQDNRFSGKFDLERVGMFGHSFGGANAYQMLMKDKRVKAAIDMDGGLFGEPLPDNGVGKPFFLMTADSTRNGEAVNKLLDSYSDQELIQLMGMNKEALQQYMDELEARFLKSVVGGGLSIVIPNAGHHSFTDSSLYSPLLLTKNENPTYNHQVINEFTLAFFNQHLKSADESILTQLGQKYPEVDFTVNQ</sequence>
<dbReference type="Pfam" id="PF03403">
    <property type="entry name" value="PAF-AH_p_II"/>
    <property type="match status" value="2"/>
</dbReference>
<keyword evidence="3" id="KW-0443">Lipid metabolism</keyword>
<feature type="transmembrane region" description="Helical" evidence="4">
    <location>
        <begin position="33"/>
        <end position="49"/>
    </location>
</feature>
<gene>
    <name evidence="5" type="ORF">IC620_03855</name>
</gene>